<keyword evidence="4 7" id="KW-0812">Transmembrane</keyword>
<sequence>MKSLAKKMFASLPTLDRRIWILMAGRLLSQVGTGFVLFYAAIVFVNQVGLSATAVGIGLGSQSISGVVGRILGGSLSDAPSWGRRKVLLFSAAISALADVLLTLSNNFPLFLAGNLLMGLGIGLYWPATEAVVADITTIDQRNEAYALTRLADSIGLGLGVIWGGWIIAATGAFRLLFVIDGISFLVFFGIIYGAIEETLNKRQTPQPMLHGWITALRDRPLLVFSLVNSLFTTYLALINSALPIYFNNRISLPSTGAGFSPTLLSALFTWYITLTVLCQLPIARFLKRFRNPQALSFSALAWGLGFGLVWLTGIASIGHVVWAGLALALMALATAAYNPPAASLVVGLAPDSMRGVYLSINSLCWAVGYFIGPTIGGWAMDQPQWFTDGFWVVSAFSVIIIVAILQSLDRMVQQRRPAQ</sequence>
<dbReference type="SUPFAM" id="SSF103473">
    <property type="entry name" value="MFS general substrate transporter"/>
    <property type="match status" value="1"/>
</dbReference>
<protein>
    <submittedName>
        <fullName evidence="9">MFS transporter</fullName>
    </submittedName>
</protein>
<keyword evidence="5 7" id="KW-1133">Transmembrane helix</keyword>
<dbReference type="PANTHER" id="PTHR23517:SF2">
    <property type="entry name" value="MULTIDRUG RESISTANCE PROTEIN MDTH"/>
    <property type="match status" value="1"/>
</dbReference>
<dbReference type="PANTHER" id="PTHR23517">
    <property type="entry name" value="RESISTANCE PROTEIN MDTM, PUTATIVE-RELATED-RELATED"/>
    <property type="match status" value="1"/>
</dbReference>
<evidence type="ECO:0000256" key="2">
    <source>
        <dbReference type="ARBA" id="ARBA00022448"/>
    </source>
</evidence>
<name>A0A9E9C8L6_9CYAN</name>
<reference evidence="9" key="1">
    <citation type="submission" date="2022-12" db="EMBL/GenBank/DDBJ databases">
        <title>Polyphasic identification of a Novel Hot-Spring Cyanobacterium Ocullathermofonsia sinensis gen nov. sp. nov. and Genomic Insights on its Adaptations to the Thermal Habitat.</title>
        <authorList>
            <person name="Daroch M."/>
            <person name="Tang J."/>
            <person name="Jiang Y."/>
        </authorList>
    </citation>
    <scope>NUCLEOTIDE SEQUENCE</scope>
    <source>
        <strain evidence="9">PKUAC-SCTA174</strain>
    </source>
</reference>
<feature type="transmembrane region" description="Helical" evidence="7">
    <location>
        <begin position="20"/>
        <end position="42"/>
    </location>
</feature>
<dbReference type="GO" id="GO:0022857">
    <property type="term" value="F:transmembrane transporter activity"/>
    <property type="evidence" value="ECO:0007669"/>
    <property type="project" value="InterPro"/>
</dbReference>
<feature type="transmembrane region" description="Helical" evidence="7">
    <location>
        <begin position="48"/>
        <end position="67"/>
    </location>
</feature>
<evidence type="ECO:0000259" key="8">
    <source>
        <dbReference type="PROSITE" id="PS50850"/>
    </source>
</evidence>
<evidence type="ECO:0000256" key="4">
    <source>
        <dbReference type="ARBA" id="ARBA00022692"/>
    </source>
</evidence>
<gene>
    <name evidence="9" type="ORF">OXH18_00140</name>
</gene>
<feature type="transmembrane region" description="Helical" evidence="7">
    <location>
        <begin position="322"/>
        <end position="350"/>
    </location>
</feature>
<feature type="transmembrane region" description="Helical" evidence="7">
    <location>
        <begin position="148"/>
        <end position="168"/>
    </location>
</feature>
<keyword evidence="3" id="KW-1003">Cell membrane</keyword>
<dbReference type="Gene3D" id="1.20.1250.20">
    <property type="entry name" value="MFS general substrate transporter like domains"/>
    <property type="match status" value="1"/>
</dbReference>
<dbReference type="PROSITE" id="PS50850">
    <property type="entry name" value="MFS"/>
    <property type="match status" value="1"/>
</dbReference>
<dbReference type="GO" id="GO:0005886">
    <property type="term" value="C:plasma membrane"/>
    <property type="evidence" value="ECO:0007669"/>
    <property type="project" value="UniProtKB-SubCell"/>
</dbReference>
<comment type="subcellular location">
    <subcellularLocation>
        <location evidence="1">Cell membrane</location>
        <topology evidence="1">Multi-pass membrane protein</topology>
    </subcellularLocation>
</comment>
<evidence type="ECO:0000256" key="1">
    <source>
        <dbReference type="ARBA" id="ARBA00004651"/>
    </source>
</evidence>
<evidence type="ECO:0000313" key="9">
    <source>
        <dbReference type="EMBL" id="WAL60438.1"/>
    </source>
</evidence>
<dbReference type="RefSeq" id="WP_268610338.1">
    <property type="nucleotide sequence ID" value="NZ_CP113797.1"/>
</dbReference>
<evidence type="ECO:0000256" key="6">
    <source>
        <dbReference type="ARBA" id="ARBA00023136"/>
    </source>
</evidence>
<evidence type="ECO:0000256" key="5">
    <source>
        <dbReference type="ARBA" id="ARBA00022989"/>
    </source>
</evidence>
<feature type="transmembrane region" description="Helical" evidence="7">
    <location>
        <begin position="87"/>
        <end position="104"/>
    </location>
</feature>
<evidence type="ECO:0000256" key="3">
    <source>
        <dbReference type="ARBA" id="ARBA00022475"/>
    </source>
</evidence>
<feature type="transmembrane region" description="Helical" evidence="7">
    <location>
        <begin position="263"/>
        <end position="283"/>
    </location>
</feature>
<feature type="domain" description="Major facilitator superfamily (MFS) profile" evidence="8">
    <location>
        <begin position="18"/>
        <end position="413"/>
    </location>
</feature>
<feature type="transmembrane region" description="Helical" evidence="7">
    <location>
        <begin position="222"/>
        <end position="243"/>
    </location>
</feature>
<organism evidence="9 10">
    <name type="scientific">Thermocoleostomius sinensis A174</name>
    <dbReference type="NCBI Taxonomy" id="2016057"/>
    <lineage>
        <taxon>Bacteria</taxon>
        <taxon>Bacillati</taxon>
        <taxon>Cyanobacteriota</taxon>
        <taxon>Cyanophyceae</taxon>
        <taxon>Oculatellales</taxon>
        <taxon>Oculatellaceae</taxon>
        <taxon>Thermocoleostomius</taxon>
    </lineage>
</organism>
<keyword evidence="10" id="KW-1185">Reference proteome</keyword>
<feature type="transmembrane region" description="Helical" evidence="7">
    <location>
        <begin position="110"/>
        <end position="128"/>
    </location>
</feature>
<dbReference type="Pfam" id="PF07690">
    <property type="entry name" value="MFS_1"/>
    <property type="match status" value="2"/>
</dbReference>
<feature type="transmembrane region" description="Helical" evidence="7">
    <location>
        <begin position="391"/>
        <end position="409"/>
    </location>
</feature>
<evidence type="ECO:0000256" key="7">
    <source>
        <dbReference type="SAM" id="Phobius"/>
    </source>
</evidence>
<feature type="transmembrane region" description="Helical" evidence="7">
    <location>
        <begin position="174"/>
        <end position="196"/>
    </location>
</feature>
<keyword evidence="6 7" id="KW-0472">Membrane</keyword>
<dbReference type="Proteomes" id="UP001163152">
    <property type="component" value="Chromosome"/>
</dbReference>
<dbReference type="InterPro" id="IPR050171">
    <property type="entry name" value="MFS_Transporters"/>
</dbReference>
<feature type="transmembrane region" description="Helical" evidence="7">
    <location>
        <begin position="357"/>
        <end position="379"/>
    </location>
</feature>
<dbReference type="AlphaFoldDB" id="A0A9E9C8L6"/>
<dbReference type="InterPro" id="IPR020846">
    <property type="entry name" value="MFS_dom"/>
</dbReference>
<dbReference type="KEGG" id="tsin:OXH18_00140"/>
<dbReference type="InterPro" id="IPR036259">
    <property type="entry name" value="MFS_trans_sf"/>
</dbReference>
<keyword evidence="2" id="KW-0813">Transport</keyword>
<dbReference type="InterPro" id="IPR011701">
    <property type="entry name" value="MFS"/>
</dbReference>
<feature type="transmembrane region" description="Helical" evidence="7">
    <location>
        <begin position="295"/>
        <end position="316"/>
    </location>
</feature>
<proteinExistence type="predicted"/>
<evidence type="ECO:0000313" key="10">
    <source>
        <dbReference type="Proteomes" id="UP001163152"/>
    </source>
</evidence>
<dbReference type="EMBL" id="CP113797">
    <property type="protein sequence ID" value="WAL60438.1"/>
    <property type="molecule type" value="Genomic_DNA"/>
</dbReference>
<accession>A0A9E9C8L6</accession>